<feature type="signal peptide" evidence="1">
    <location>
        <begin position="1"/>
        <end position="23"/>
    </location>
</feature>
<feature type="domain" description="DUF4399" evidence="2">
    <location>
        <begin position="51"/>
        <end position="148"/>
    </location>
</feature>
<proteinExistence type="predicted"/>
<feature type="chain" id="PRO_5047057731" evidence="1">
    <location>
        <begin position="24"/>
        <end position="150"/>
    </location>
</feature>
<keyword evidence="1" id="KW-0732">Signal</keyword>
<keyword evidence="4" id="KW-1185">Reference proteome</keyword>
<gene>
    <name evidence="3" type="ORF">PFY00_10005</name>
</gene>
<evidence type="ECO:0000256" key="1">
    <source>
        <dbReference type="SAM" id="SignalP"/>
    </source>
</evidence>
<dbReference type="RefSeq" id="WP_271432414.1">
    <property type="nucleotide sequence ID" value="NZ_JAQIOY010000003.1"/>
</dbReference>
<dbReference type="EMBL" id="JAQIOY010000003">
    <property type="protein sequence ID" value="MDA7425060.1"/>
    <property type="molecule type" value="Genomic_DNA"/>
</dbReference>
<sequence length="150" mass="15791">MKNSRFMFAAAATALLMATSSFAGETPSAPGATVYFANLEDGATVQGPVKVIFGLSGMGVAPAGTEAENTGHHHLLINRAPFGEGSDDADMNEYGIAADDNHKHFGKGQTETMLELGAGTHTLQMVFGDLYHVPHNPPVMSEQITITITE</sequence>
<accession>A0ABT4XT38</accession>
<dbReference type="Pfam" id="PF14347">
    <property type="entry name" value="DUF4399"/>
    <property type="match status" value="1"/>
</dbReference>
<comment type="caution">
    <text evidence="3">The sequence shown here is derived from an EMBL/GenBank/DDBJ whole genome shotgun (WGS) entry which is preliminary data.</text>
</comment>
<name>A0ABT4XT38_9RHOB</name>
<organism evidence="3 4">
    <name type="scientific">Thalassococcus lentus</name>
    <dbReference type="NCBI Taxonomy" id="1210524"/>
    <lineage>
        <taxon>Bacteria</taxon>
        <taxon>Pseudomonadati</taxon>
        <taxon>Pseudomonadota</taxon>
        <taxon>Alphaproteobacteria</taxon>
        <taxon>Rhodobacterales</taxon>
        <taxon>Roseobacteraceae</taxon>
        <taxon>Thalassococcus</taxon>
    </lineage>
</organism>
<dbReference type="InterPro" id="IPR025512">
    <property type="entry name" value="DUF4399"/>
</dbReference>
<protein>
    <submittedName>
        <fullName evidence="3">DUF4399 domain-containing protein</fullName>
    </submittedName>
</protein>
<evidence type="ECO:0000259" key="2">
    <source>
        <dbReference type="Pfam" id="PF14347"/>
    </source>
</evidence>
<reference evidence="3 4" key="1">
    <citation type="submission" date="2023-01" db="EMBL/GenBank/DDBJ databases">
        <title>Thalassococcus onchidii sp. nov., isolated from a marine invertebrate from the South China Sea.</title>
        <authorList>
            <person name="Xu S."/>
            <person name="Liu Z."/>
            <person name="Xu Y."/>
        </authorList>
    </citation>
    <scope>NUCLEOTIDE SEQUENCE [LARGE SCALE GENOMIC DNA]</scope>
    <source>
        <strain evidence="3 4">KCTC 32084</strain>
    </source>
</reference>
<dbReference type="Proteomes" id="UP001210720">
    <property type="component" value="Unassembled WGS sequence"/>
</dbReference>
<evidence type="ECO:0000313" key="3">
    <source>
        <dbReference type="EMBL" id="MDA7425060.1"/>
    </source>
</evidence>
<evidence type="ECO:0000313" key="4">
    <source>
        <dbReference type="Proteomes" id="UP001210720"/>
    </source>
</evidence>